<organism evidence="3 4">
    <name type="scientific">Streptomyces armeniacus</name>
    <dbReference type="NCBI Taxonomy" id="83291"/>
    <lineage>
        <taxon>Bacteria</taxon>
        <taxon>Bacillati</taxon>
        <taxon>Actinomycetota</taxon>
        <taxon>Actinomycetes</taxon>
        <taxon>Kitasatosporales</taxon>
        <taxon>Streptomycetaceae</taxon>
        <taxon>Streptomyces</taxon>
    </lineage>
</organism>
<keyword evidence="1" id="KW-0723">Serine/threonine-protein kinase</keyword>
<gene>
    <name evidence="3" type="ORF">DVA86_23040</name>
</gene>
<dbReference type="SUPFAM" id="SSF55874">
    <property type="entry name" value="ATPase domain of HSP90 chaperone/DNA topoisomerase II/histidine kinase"/>
    <property type="match status" value="1"/>
</dbReference>
<dbReference type="InterPro" id="IPR003594">
    <property type="entry name" value="HATPase_dom"/>
</dbReference>
<keyword evidence="3" id="KW-0067">ATP-binding</keyword>
<dbReference type="Gene3D" id="3.30.565.10">
    <property type="entry name" value="Histidine kinase-like ATPase, C-terminal domain"/>
    <property type="match status" value="1"/>
</dbReference>
<reference evidence="3 4" key="1">
    <citation type="submission" date="2018-07" db="EMBL/GenBank/DDBJ databases">
        <title>Draft genome of the type strain Streptomyces armeniacus ATCC 15676.</title>
        <authorList>
            <person name="Labana P."/>
            <person name="Gosse J.T."/>
            <person name="Boddy C.N."/>
        </authorList>
    </citation>
    <scope>NUCLEOTIDE SEQUENCE [LARGE SCALE GENOMIC DNA]</scope>
    <source>
        <strain evidence="3 4">ATCC 15676</strain>
    </source>
</reference>
<keyword evidence="1" id="KW-0418">Kinase</keyword>
<proteinExistence type="predicted"/>
<dbReference type="PANTHER" id="PTHR35526">
    <property type="entry name" value="ANTI-SIGMA-F FACTOR RSBW-RELATED"/>
    <property type="match status" value="1"/>
</dbReference>
<keyword evidence="3" id="KW-0547">Nucleotide-binding</keyword>
<keyword evidence="4" id="KW-1185">Reference proteome</keyword>
<name>A0A345XTX6_9ACTN</name>
<dbReference type="GO" id="GO:0005524">
    <property type="term" value="F:ATP binding"/>
    <property type="evidence" value="ECO:0007669"/>
    <property type="project" value="UniProtKB-KW"/>
</dbReference>
<dbReference type="InterPro" id="IPR050267">
    <property type="entry name" value="Anti-sigma-factor_SerPK"/>
</dbReference>
<dbReference type="CDD" id="cd16936">
    <property type="entry name" value="HATPase_RsbW-like"/>
    <property type="match status" value="1"/>
</dbReference>
<dbReference type="GO" id="GO:0004674">
    <property type="term" value="F:protein serine/threonine kinase activity"/>
    <property type="evidence" value="ECO:0007669"/>
    <property type="project" value="UniProtKB-KW"/>
</dbReference>
<dbReference type="PANTHER" id="PTHR35526:SF3">
    <property type="entry name" value="ANTI-SIGMA-F FACTOR RSBW"/>
    <property type="match status" value="1"/>
</dbReference>
<sequence>MRVSRAQERVHEAHGAYEGASAAALTVALLAEPRAVADLRRTVRCHLVHRGLAPYADTAQLCVSELMTNVINHVGAGVPVTLRVTMAYDRLRIELTDPAPHMLPTLVRPSDDQESGRGLALLDVFADRWGVVEDAESKTTWCELRTAPESLPVGGDLGNGLLL</sequence>
<dbReference type="RefSeq" id="WP_208881014.1">
    <property type="nucleotide sequence ID" value="NZ_CP031320.1"/>
</dbReference>
<feature type="domain" description="Histidine kinase/HSP90-like ATPase" evidence="2">
    <location>
        <begin position="31"/>
        <end position="135"/>
    </location>
</feature>
<dbReference type="EMBL" id="CP031320">
    <property type="protein sequence ID" value="AXK35092.1"/>
    <property type="molecule type" value="Genomic_DNA"/>
</dbReference>
<evidence type="ECO:0000313" key="3">
    <source>
        <dbReference type="EMBL" id="AXK35092.1"/>
    </source>
</evidence>
<accession>A0A345XTX6</accession>
<dbReference type="Proteomes" id="UP000254425">
    <property type="component" value="Chromosome"/>
</dbReference>
<evidence type="ECO:0000313" key="4">
    <source>
        <dbReference type="Proteomes" id="UP000254425"/>
    </source>
</evidence>
<dbReference type="InterPro" id="IPR036890">
    <property type="entry name" value="HATPase_C_sf"/>
</dbReference>
<dbReference type="KEGG" id="sarm:DVA86_23040"/>
<dbReference type="Pfam" id="PF13581">
    <property type="entry name" value="HATPase_c_2"/>
    <property type="match status" value="1"/>
</dbReference>
<keyword evidence="1" id="KW-0808">Transferase</keyword>
<evidence type="ECO:0000256" key="1">
    <source>
        <dbReference type="ARBA" id="ARBA00022527"/>
    </source>
</evidence>
<evidence type="ECO:0000259" key="2">
    <source>
        <dbReference type="Pfam" id="PF13581"/>
    </source>
</evidence>
<dbReference type="AlphaFoldDB" id="A0A345XTX6"/>
<protein>
    <submittedName>
        <fullName evidence="3">ATP-binding protein</fullName>
    </submittedName>
</protein>